<evidence type="ECO:0000259" key="2">
    <source>
        <dbReference type="Pfam" id="PF02520"/>
    </source>
</evidence>
<keyword evidence="1" id="KW-0732">Signal</keyword>
<dbReference type="InterPro" id="IPR003677">
    <property type="entry name" value="ANIS5_cation-bd"/>
</dbReference>
<protein>
    <submittedName>
        <fullName evidence="4">DUF148 domain-containing protein</fullName>
    </submittedName>
</protein>
<feature type="domain" description="SXP/RAL-2 family protein Ani s 5-like cation-binding" evidence="2">
    <location>
        <begin position="41"/>
        <end position="105"/>
    </location>
</feature>
<feature type="signal peptide" evidence="1">
    <location>
        <begin position="1"/>
        <end position="19"/>
    </location>
</feature>
<reference evidence="4" key="1">
    <citation type="submission" date="2017-02" db="UniProtKB">
        <authorList>
            <consortium name="WormBaseParasite"/>
        </authorList>
    </citation>
    <scope>IDENTIFICATION</scope>
</reference>
<organism evidence="3 4">
    <name type="scientific">Parastrongyloides trichosuri</name>
    <name type="common">Possum-specific nematode worm</name>
    <dbReference type="NCBI Taxonomy" id="131310"/>
    <lineage>
        <taxon>Eukaryota</taxon>
        <taxon>Metazoa</taxon>
        <taxon>Ecdysozoa</taxon>
        <taxon>Nematoda</taxon>
        <taxon>Chromadorea</taxon>
        <taxon>Rhabditida</taxon>
        <taxon>Tylenchina</taxon>
        <taxon>Panagrolaimomorpha</taxon>
        <taxon>Strongyloidoidea</taxon>
        <taxon>Strongyloididae</taxon>
        <taxon>Parastrongyloides</taxon>
    </lineage>
</organism>
<dbReference type="WBParaSite" id="PTRK_0001593300.1">
    <property type="protein sequence ID" value="PTRK_0001593300.1"/>
    <property type="gene ID" value="PTRK_0001593300"/>
</dbReference>
<dbReference type="STRING" id="131310.A0A0N5A2R8"/>
<evidence type="ECO:0000313" key="4">
    <source>
        <dbReference type="WBParaSite" id="PTRK_0001593300.1"/>
    </source>
</evidence>
<dbReference type="AlphaFoldDB" id="A0A0N5A2R8"/>
<sequence>MFKFTILLLLVVGATNVSSQESATSLPIPGQPNFLQHATDEAKEQFQQIFANPDVTLGEIKQKTEDIVNGQSDEVKNAYNEAKAKTEEMEAEFKANLTAKGDALSEEAKPYFIQIRDVFENMDEPLSHIPGDISRIVSQVTDPSIKAEIAAAFPVGIITQNEPTSGQVAQDPLIPN</sequence>
<dbReference type="Pfam" id="PF02520">
    <property type="entry name" value="ANIS5_cation-bd"/>
    <property type="match status" value="1"/>
</dbReference>
<dbReference type="InterPro" id="IPR052823">
    <property type="entry name" value="SXP/RAL-2_related"/>
</dbReference>
<proteinExistence type="predicted"/>
<accession>A0A0N5A2R8</accession>
<dbReference type="Proteomes" id="UP000038045">
    <property type="component" value="Unplaced"/>
</dbReference>
<name>A0A0N5A2R8_PARTI</name>
<evidence type="ECO:0000313" key="3">
    <source>
        <dbReference type="Proteomes" id="UP000038045"/>
    </source>
</evidence>
<evidence type="ECO:0000256" key="1">
    <source>
        <dbReference type="SAM" id="SignalP"/>
    </source>
</evidence>
<dbReference type="PANTHER" id="PTHR21593">
    <property type="entry name" value="PRION-LIKE- Q/N-RICH -DOMAIN-BEARING PROTEIN PROTEIN"/>
    <property type="match status" value="1"/>
</dbReference>
<feature type="chain" id="PRO_5005892569" evidence="1">
    <location>
        <begin position="20"/>
        <end position="176"/>
    </location>
</feature>
<keyword evidence="3" id="KW-1185">Reference proteome</keyword>
<dbReference type="PANTHER" id="PTHR21593:SF36">
    <property type="entry name" value="DUF148 DOMAIN-CONTAINING PROTEIN-RELATED"/>
    <property type="match status" value="1"/>
</dbReference>